<evidence type="ECO:0000313" key="13">
    <source>
        <dbReference type="Proteomes" id="UP001164746"/>
    </source>
</evidence>
<dbReference type="InterPro" id="IPR036188">
    <property type="entry name" value="FAD/NAD-bd_sf"/>
</dbReference>
<dbReference type="Proteomes" id="UP001164746">
    <property type="component" value="Chromosome 3"/>
</dbReference>
<feature type="compositionally biased region" description="Basic and acidic residues" evidence="10">
    <location>
        <begin position="320"/>
        <end position="330"/>
    </location>
</feature>
<dbReference type="PANTHER" id="PTHR43557:SF4">
    <property type="entry name" value="APOPTOSIS-INDUCING FACTOR 1, MITOCHONDRIAL"/>
    <property type="match status" value="1"/>
</dbReference>
<evidence type="ECO:0000256" key="4">
    <source>
        <dbReference type="ARBA" id="ARBA00022630"/>
    </source>
</evidence>
<evidence type="ECO:0000256" key="1">
    <source>
        <dbReference type="ARBA" id="ARBA00001974"/>
    </source>
</evidence>
<keyword evidence="8" id="KW-0520">NAD</keyword>
<keyword evidence="6" id="KW-0809">Transit peptide</keyword>
<dbReference type="SUPFAM" id="SSF55424">
    <property type="entry name" value="FAD/NAD-linked reductases, dimerisation (C-terminal) domain"/>
    <property type="match status" value="1"/>
</dbReference>
<dbReference type="EMBL" id="CP111014">
    <property type="protein sequence ID" value="WAQ98862.1"/>
    <property type="molecule type" value="Genomic_DNA"/>
</dbReference>
<feature type="domain" description="Mitochondrial apoptosis-inducing factor C-terminal" evidence="11">
    <location>
        <begin position="536"/>
        <end position="604"/>
    </location>
</feature>
<comment type="subcellular location">
    <subcellularLocation>
        <location evidence="2">Mitochondrion</location>
    </subcellularLocation>
</comment>
<accession>A0ABY7DME9</accession>
<dbReference type="SUPFAM" id="SSF51905">
    <property type="entry name" value="FAD/NAD(P)-binding domain"/>
    <property type="match status" value="1"/>
</dbReference>
<evidence type="ECO:0000256" key="10">
    <source>
        <dbReference type="SAM" id="MobiDB-lite"/>
    </source>
</evidence>
<dbReference type="InterPro" id="IPR016156">
    <property type="entry name" value="FAD/NAD-linked_Rdtase_dimer_sf"/>
</dbReference>
<evidence type="ECO:0000256" key="5">
    <source>
        <dbReference type="ARBA" id="ARBA00022827"/>
    </source>
</evidence>
<evidence type="ECO:0000256" key="3">
    <source>
        <dbReference type="ARBA" id="ARBA00006442"/>
    </source>
</evidence>
<feature type="region of interest" description="Disordered" evidence="10">
    <location>
        <begin position="320"/>
        <end position="340"/>
    </location>
</feature>
<keyword evidence="13" id="KW-1185">Reference proteome</keyword>
<organism evidence="12 13">
    <name type="scientific">Mya arenaria</name>
    <name type="common">Soft-shell clam</name>
    <dbReference type="NCBI Taxonomy" id="6604"/>
    <lineage>
        <taxon>Eukaryota</taxon>
        <taxon>Metazoa</taxon>
        <taxon>Spiralia</taxon>
        <taxon>Lophotrochozoa</taxon>
        <taxon>Mollusca</taxon>
        <taxon>Bivalvia</taxon>
        <taxon>Autobranchia</taxon>
        <taxon>Heteroconchia</taxon>
        <taxon>Euheterodonta</taxon>
        <taxon>Imparidentia</taxon>
        <taxon>Neoheterodontei</taxon>
        <taxon>Myida</taxon>
        <taxon>Myoidea</taxon>
        <taxon>Myidae</taxon>
        <taxon>Mya</taxon>
    </lineage>
</organism>
<dbReference type="Gene3D" id="3.30.390.30">
    <property type="match status" value="1"/>
</dbReference>
<keyword evidence="5" id="KW-0274">FAD</keyword>
<dbReference type="SMART" id="SM01353">
    <property type="entry name" value="AIF_C"/>
    <property type="match status" value="1"/>
</dbReference>
<evidence type="ECO:0000256" key="7">
    <source>
        <dbReference type="ARBA" id="ARBA00023002"/>
    </source>
</evidence>
<evidence type="ECO:0000313" key="12">
    <source>
        <dbReference type="EMBL" id="WAQ98862.1"/>
    </source>
</evidence>
<comment type="similarity">
    <text evidence="3">Belongs to the FAD-dependent oxidoreductase family.</text>
</comment>
<gene>
    <name evidence="12" type="ORF">MAR_023235</name>
</gene>
<proteinExistence type="inferred from homology"/>
<name>A0ABY7DME9_MYAAR</name>
<evidence type="ECO:0000256" key="9">
    <source>
        <dbReference type="ARBA" id="ARBA00023128"/>
    </source>
</evidence>
<evidence type="ECO:0000256" key="6">
    <source>
        <dbReference type="ARBA" id="ARBA00022946"/>
    </source>
</evidence>
<evidence type="ECO:0000256" key="2">
    <source>
        <dbReference type="ARBA" id="ARBA00004173"/>
    </source>
</evidence>
<dbReference type="PANTHER" id="PTHR43557">
    <property type="entry name" value="APOPTOSIS-INDUCING FACTOR 1"/>
    <property type="match status" value="1"/>
</dbReference>
<dbReference type="InterPro" id="IPR029324">
    <property type="entry name" value="AIF_C"/>
</dbReference>
<reference evidence="12" key="1">
    <citation type="submission" date="2022-11" db="EMBL/GenBank/DDBJ databases">
        <title>Centuries of genome instability and evolution in soft-shell clam transmissible cancer (bioRxiv).</title>
        <authorList>
            <person name="Hart S.F.M."/>
            <person name="Yonemitsu M.A."/>
            <person name="Giersch R.M."/>
            <person name="Beal B.F."/>
            <person name="Arriagada G."/>
            <person name="Davis B.W."/>
            <person name="Ostrander E.A."/>
            <person name="Goff S.P."/>
            <person name="Metzger M.J."/>
        </authorList>
    </citation>
    <scope>NUCLEOTIDE SEQUENCE</scope>
    <source>
        <strain evidence="12">MELC-2E11</strain>
        <tissue evidence="12">Siphon/mantle</tissue>
    </source>
</reference>
<sequence length="624" mass="69314">MPTQIEGLASMVHSWLNLASMHDSFLARPRQYGSFLARSRQCGSFLARPRQYGSFLAIPRQHDSFLARPRQYGSFLARSPQYGSFLARPRQYGSFLARSPQYGSFLASSCQYGSFLARSPQYGSFLARSRQYGSFLARSRQYGSFLASSRQYGSFLAIPRQHGSFLASSRQYGSFLARSPQYGSFLARYRQYGSFMARSRQHGSFLARSRQYGSFLARSPQYGSFLARSPQYGSFLARSRQYGSFLARSPQHGSFLARSRQYGSSWLGLASVVHFWLGLPSMVHSWLGLASMVHSWLDLASLRCCCTETVTGQGQRNKLNIEVEGKEDRQGSTNRGRTHGRASQHYLAAAGVGLTLSAYLYWQRLGKVYAAEEDEEETHRDVAIDELGAEEGGQMPVGSKETGDSSGNAKEEVDWSKVPDYPSHVPYLLIGGGVASLEAYKAIRTKDPTAKVLNLDSVNKTVLLENGVQIAFDKCLIATGAENKCQVYQIFPEKGNMAKVSVDHVVVAVGVEPNTELARSGALELDKQHGGFLVNSELQAKSDIYAETSEKKEDKTKRHFNEGDYGNGVIFYLKDGRVVGVVLWNLEGFQGEPTRIDIARQVIADGAKEKDLKEVAKLFNVYAD</sequence>
<keyword evidence="4" id="KW-0285">Flavoprotein</keyword>
<protein>
    <submittedName>
        <fullName evidence="12">AIFM1-like protein</fullName>
    </submittedName>
</protein>
<comment type="cofactor">
    <cofactor evidence="1">
        <name>FAD</name>
        <dbReference type="ChEBI" id="CHEBI:57692"/>
    </cofactor>
</comment>
<evidence type="ECO:0000256" key="8">
    <source>
        <dbReference type="ARBA" id="ARBA00023027"/>
    </source>
</evidence>
<feature type="region of interest" description="Disordered" evidence="10">
    <location>
        <begin position="385"/>
        <end position="410"/>
    </location>
</feature>
<keyword evidence="7" id="KW-0560">Oxidoreductase</keyword>
<evidence type="ECO:0000259" key="11">
    <source>
        <dbReference type="Pfam" id="PF14721"/>
    </source>
</evidence>
<keyword evidence="9" id="KW-0496">Mitochondrion</keyword>
<dbReference type="InterPro" id="IPR050446">
    <property type="entry name" value="FAD-oxidoreductase/Apoptosis"/>
</dbReference>
<dbReference type="Pfam" id="PF14721">
    <property type="entry name" value="AIF_C"/>
    <property type="match status" value="1"/>
</dbReference>